<dbReference type="GO" id="GO:0008270">
    <property type="term" value="F:zinc ion binding"/>
    <property type="evidence" value="ECO:0007669"/>
    <property type="project" value="UniProtKB-KW"/>
</dbReference>
<feature type="region of interest" description="Disordered" evidence="8">
    <location>
        <begin position="1"/>
        <end position="109"/>
    </location>
</feature>
<evidence type="ECO:0000256" key="5">
    <source>
        <dbReference type="ARBA" id="ARBA00022833"/>
    </source>
</evidence>
<feature type="region of interest" description="Disordered" evidence="8">
    <location>
        <begin position="386"/>
        <end position="413"/>
    </location>
</feature>
<evidence type="ECO:0000256" key="2">
    <source>
        <dbReference type="ARBA" id="ARBA00022723"/>
    </source>
</evidence>
<proteinExistence type="predicted"/>
<keyword evidence="3" id="KW-0677">Repeat</keyword>
<keyword evidence="6" id="KW-0539">Nucleus</keyword>
<feature type="compositionally biased region" description="Polar residues" evidence="8">
    <location>
        <begin position="73"/>
        <end position="91"/>
    </location>
</feature>
<name>A0A9P4P245_9PEZI</name>
<dbReference type="InterPro" id="IPR034732">
    <property type="entry name" value="EPHD"/>
</dbReference>
<evidence type="ECO:0000259" key="10">
    <source>
        <dbReference type="PROSITE" id="PS51805"/>
    </source>
</evidence>
<evidence type="ECO:0000313" key="11">
    <source>
        <dbReference type="EMBL" id="KAF2435408.1"/>
    </source>
</evidence>
<dbReference type="Gene3D" id="3.30.40.10">
    <property type="entry name" value="Zinc/RING finger domain, C3HC4 (zinc finger)"/>
    <property type="match status" value="2"/>
</dbReference>
<evidence type="ECO:0000256" key="7">
    <source>
        <dbReference type="PROSITE-ProRule" id="PRU00146"/>
    </source>
</evidence>
<feature type="compositionally biased region" description="Low complexity" evidence="8">
    <location>
        <begin position="1041"/>
        <end position="1052"/>
    </location>
</feature>
<dbReference type="PANTHER" id="PTHR13793">
    <property type="entry name" value="PHD FINGER PROTEINS"/>
    <property type="match status" value="1"/>
</dbReference>
<evidence type="ECO:0000256" key="1">
    <source>
        <dbReference type="ARBA" id="ARBA00004123"/>
    </source>
</evidence>
<dbReference type="InterPro" id="IPR013083">
    <property type="entry name" value="Znf_RING/FYVE/PHD"/>
</dbReference>
<feature type="domain" description="PHD-type" evidence="9">
    <location>
        <begin position="420"/>
        <end position="470"/>
    </location>
</feature>
<gene>
    <name evidence="11" type="ORF">EJ08DRAFT_729900</name>
</gene>
<keyword evidence="5" id="KW-0862">Zinc</keyword>
<dbReference type="SMART" id="SM00249">
    <property type="entry name" value="PHD"/>
    <property type="match status" value="2"/>
</dbReference>
<evidence type="ECO:0000256" key="3">
    <source>
        <dbReference type="ARBA" id="ARBA00022737"/>
    </source>
</evidence>
<dbReference type="Pfam" id="PF10513">
    <property type="entry name" value="EPL1"/>
    <property type="match status" value="1"/>
</dbReference>
<keyword evidence="2" id="KW-0479">Metal-binding</keyword>
<keyword evidence="4 7" id="KW-0863">Zinc-finger</keyword>
<dbReference type="PROSITE" id="PS01359">
    <property type="entry name" value="ZF_PHD_1"/>
    <property type="match status" value="1"/>
</dbReference>
<dbReference type="PROSITE" id="PS51805">
    <property type="entry name" value="EPHD"/>
    <property type="match status" value="1"/>
</dbReference>
<sequence length="1154" mass="128367">MAPVVVTPKRNSQRRPGRPKVRASEPPQKKLRYIPGGPGGGGRYVDDEGNETPVGGTGPGGYAFTGPRRSTTRHNSNLRSPNALRSPSATISRPRRERDRPAPQPRYSSAAAAATAMTQSEGYKPREERSWEEFHNDLDIEVDFIIYSAEEVDGPVRDSNPVTPYHGLALQNRRSLSENGAVSLVDEALLAQQTPPGHLDFSHHDHDMITVGGPPISPAKRRPGRPPKQSMLSGLGSPPAPRIIPLPTHNPKERLNLPKPNYRKVETFLAYEQSKDVGVNFVDKSLANVGYQESDRFFRPVETYIRGGEGSIEEELDFASMRNEETGAAVSRFIGRVEYDMDEQDERWLEGINAERLAEGVEAIRPAIFEITMTQIEKEWHALEKRIPKPNPKPPQTHRPRAGSAAAVNGEAQAGGEEQDSKCAICDDGDCENTNAIVFCDGCDLAVHQECYGVPFIPEGQWMCRKCQLIGRNTPTCIFCPNVDGAFKQSNTLRWAHLLCAIWVPEVSLGNQTFMEPVMDVEKVPKQRWKLTCYLCQQKMGACVQCSNKNCYQAFHVTCARRAQLFLRMKNQHGGINDASALKAFCHRHVPSDWRKEHNTERATADAMDYYRRTMKGRRWADSQTAALALPGPQQPGFIDIADEAEQEDALAAATGTKRKREKMQKKIWRLPSGAPVVPNAVYLNVEASLARFSVRQRKDFVAEACKYWTLKREARRGAALLKRLQLQMETFTSMELTRRNFAGMGAAGRPRLRRRIEFAEMLENEMDKLQKICKLIKEREAIMLQDAATLKSLVHMVYFPIVPLLTPILEKAASIDENNKNYFKDGLAAVWAKLEQHVYVSVLPFTADLAKVFRDAMEFDPFETSAKLTSEQKEVKMRANRIISKIKPALQDAARKEAELGLKANLEEDAAMVGTIFQDCFRPDASTANQFTDELEELEEEHSTDSALELPNGIRTSPRKSPGHSAAASHAEDVEMTDIPEPSAPVQKRRSPRAGESTATTVADAKNGVTDTAIIRLQVGPGQTIPISNLGDDGSLPALSNSGSTNPSTTNADPLTPPRSEKDLLAPLAQGGVPWYFKEFNPEGTTVYDEQWQGREVLRGMTEELSEIDDDALNDLVDKETQNVVSAGPVSHQTLEVASAQKARSRPKRKRPR</sequence>
<dbReference type="SUPFAM" id="SSF57903">
    <property type="entry name" value="FYVE/PHD zinc finger"/>
    <property type="match status" value="1"/>
</dbReference>
<dbReference type="InterPro" id="IPR019787">
    <property type="entry name" value="Znf_PHD-finger"/>
</dbReference>
<evidence type="ECO:0000313" key="12">
    <source>
        <dbReference type="Proteomes" id="UP000800235"/>
    </source>
</evidence>
<dbReference type="InterPro" id="IPR011011">
    <property type="entry name" value="Znf_FYVE_PHD"/>
</dbReference>
<dbReference type="OrthoDB" id="20839at2759"/>
<dbReference type="AlphaFoldDB" id="A0A9P4P245"/>
<dbReference type="InterPro" id="IPR019786">
    <property type="entry name" value="Zinc_finger_PHD-type_CS"/>
</dbReference>
<dbReference type="CDD" id="cd15492">
    <property type="entry name" value="PHD_BRPF_JADE_like"/>
    <property type="match status" value="1"/>
</dbReference>
<dbReference type="InterPro" id="IPR001965">
    <property type="entry name" value="Znf_PHD"/>
</dbReference>
<dbReference type="FunFam" id="3.30.40.10:FF:000007">
    <property type="entry name" value="Bromodomain containing 1, isoform CRA_b"/>
    <property type="match status" value="1"/>
</dbReference>
<dbReference type="InterPro" id="IPR019542">
    <property type="entry name" value="Enhancer_polycomb-like_N"/>
</dbReference>
<dbReference type="CDD" id="cd15670">
    <property type="entry name" value="ePHD_BRPF"/>
    <property type="match status" value="1"/>
</dbReference>
<feature type="domain" description="PHD-type" evidence="10">
    <location>
        <begin position="474"/>
        <end position="590"/>
    </location>
</feature>
<evidence type="ECO:0000256" key="8">
    <source>
        <dbReference type="SAM" id="MobiDB-lite"/>
    </source>
</evidence>
<dbReference type="Proteomes" id="UP000800235">
    <property type="component" value="Unassembled WGS sequence"/>
</dbReference>
<feature type="compositionally biased region" description="Basic residues" evidence="8">
    <location>
        <begin position="11"/>
        <end position="21"/>
    </location>
</feature>
<feature type="region of interest" description="Disordered" evidence="8">
    <location>
        <begin position="215"/>
        <end position="241"/>
    </location>
</feature>
<feature type="compositionally biased region" description="Basic residues" evidence="8">
    <location>
        <begin position="1144"/>
        <end position="1154"/>
    </location>
</feature>
<dbReference type="GO" id="GO:0006357">
    <property type="term" value="P:regulation of transcription by RNA polymerase II"/>
    <property type="evidence" value="ECO:0007669"/>
    <property type="project" value="TreeGrafter"/>
</dbReference>
<keyword evidence="12" id="KW-1185">Reference proteome</keyword>
<dbReference type="GO" id="GO:0005634">
    <property type="term" value="C:nucleus"/>
    <property type="evidence" value="ECO:0007669"/>
    <property type="project" value="UniProtKB-SubCell"/>
</dbReference>
<dbReference type="Pfam" id="PF13832">
    <property type="entry name" value="zf-HC5HC2H_2"/>
    <property type="match status" value="1"/>
</dbReference>
<feature type="region of interest" description="Disordered" evidence="8">
    <location>
        <begin position="1125"/>
        <end position="1154"/>
    </location>
</feature>
<dbReference type="EMBL" id="MU007013">
    <property type="protein sequence ID" value="KAF2435408.1"/>
    <property type="molecule type" value="Genomic_DNA"/>
</dbReference>
<dbReference type="PROSITE" id="PS50016">
    <property type="entry name" value="ZF_PHD_2"/>
    <property type="match status" value="1"/>
</dbReference>
<evidence type="ECO:0000256" key="4">
    <source>
        <dbReference type="ARBA" id="ARBA00022771"/>
    </source>
</evidence>
<comment type="subcellular location">
    <subcellularLocation>
        <location evidence="1">Nucleus</location>
    </subcellularLocation>
</comment>
<feature type="region of interest" description="Disordered" evidence="8">
    <location>
        <begin position="936"/>
        <end position="1006"/>
    </location>
</feature>
<protein>
    <submittedName>
        <fullName evidence="11">Uncharacterized protein</fullName>
    </submittedName>
</protein>
<evidence type="ECO:0000256" key="6">
    <source>
        <dbReference type="ARBA" id="ARBA00023242"/>
    </source>
</evidence>
<feature type="region of interest" description="Disordered" evidence="8">
    <location>
        <begin position="1027"/>
        <end position="1063"/>
    </location>
</feature>
<dbReference type="PANTHER" id="PTHR13793:SF107">
    <property type="entry name" value="BROMODOMAIN-CONTAINING PROTEIN HOMOLOG"/>
    <property type="match status" value="1"/>
</dbReference>
<reference evidence="11" key="1">
    <citation type="journal article" date="2020" name="Stud. Mycol.">
        <title>101 Dothideomycetes genomes: a test case for predicting lifestyles and emergence of pathogens.</title>
        <authorList>
            <person name="Haridas S."/>
            <person name="Albert R."/>
            <person name="Binder M."/>
            <person name="Bloem J."/>
            <person name="Labutti K."/>
            <person name="Salamov A."/>
            <person name="Andreopoulos B."/>
            <person name="Baker S."/>
            <person name="Barry K."/>
            <person name="Bills G."/>
            <person name="Bluhm B."/>
            <person name="Cannon C."/>
            <person name="Castanera R."/>
            <person name="Culley D."/>
            <person name="Daum C."/>
            <person name="Ezra D."/>
            <person name="Gonzalez J."/>
            <person name="Henrissat B."/>
            <person name="Kuo A."/>
            <person name="Liang C."/>
            <person name="Lipzen A."/>
            <person name="Lutzoni F."/>
            <person name="Magnuson J."/>
            <person name="Mondo S."/>
            <person name="Nolan M."/>
            <person name="Ohm R."/>
            <person name="Pangilinan J."/>
            <person name="Park H.-J."/>
            <person name="Ramirez L."/>
            <person name="Alfaro M."/>
            <person name="Sun H."/>
            <person name="Tritt A."/>
            <person name="Yoshinaga Y."/>
            <person name="Zwiers L.-H."/>
            <person name="Turgeon B."/>
            <person name="Goodwin S."/>
            <person name="Spatafora J."/>
            <person name="Crous P."/>
            <person name="Grigoriev I."/>
        </authorList>
    </citation>
    <scope>NUCLEOTIDE SEQUENCE</scope>
    <source>
        <strain evidence="11">CBS 130266</strain>
    </source>
</reference>
<comment type="caution">
    <text evidence="11">The sequence shown here is derived from an EMBL/GenBank/DDBJ whole genome shotgun (WGS) entry which is preliminary data.</text>
</comment>
<accession>A0A9P4P245</accession>
<dbReference type="Pfam" id="PF13831">
    <property type="entry name" value="PHD_2"/>
    <property type="match status" value="1"/>
</dbReference>
<dbReference type="InterPro" id="IPR050701">
    <property type="entry name" value="Histone_Mod_Regulator"/>
</dbReference>
<organism evidence="11 12">
    <name type="scientific">Tothia fuscella</name>
    <dbReference type="NCBI Taxonomy" id="1048955"/>
    <lineage>
        <taxon>Eukaryota</taxon>
        <taxon>Fungi</taxon>
        <taxon>Dikarya</taxon>
        <taxon>Ascomycota</taxon>
        <taxon>Pezizomycotina</taxon>
        <taxon>Dothideomycetes</taxon>
        <taxon>Pleosporomycetidae</taxon>
        <taxon>Venturiales</taxon>
        <taxon>Cylindrosympodiaceae</taxon>
        <taxon>Tothia</taxon>
    </lineage>
</organism>
<evidence type="ECO:0000259" key="9">
    <source>
        <dbReference type="PROSITE" id="PS50016"/>
    </source>
</evidence>